<proteinExistence type="predicted"/>
<evidence type="ECO:0000313" key="2">
    <source>
        <dbReference type="Proteomes" id="UP001152561"/>
    </source>
</evidence>
<dbReference type="EMBL" id="JAJAGQ010000022">
    <property type="protein sequence ID" value="KAJ8529281.1"/>
    <property type="molecule type" value="Genomic_DNA"/>
</dbReference>
<protein>
    <submittedName>
        <fullName evidence="1">Uncharacterized protein</fullName>
    </submittedName>
</protein>
<comment type="caution">
    <text evidence="1">The sequence shown here is derived from an EMBL/GenBank/DDBJ whole genome shotgun (WGS) entry which is preliminary data.</text>
</comment>
<organism evidence="1 2">
    <name type="scientific">Anisodus acutangulus</name>
    <dbReference type="NCBI Taxonomy" id="402998"/>
    <lineage>
        <taxon>Eukaryota</taxon>
        <taxon>Viridiplantae</taxon>
        <taxon>Streptophyta</taxon>
        <taxon>Embryophyta</taxon>
        <taxon>Tracheophyta</taxon>
        <taxon>Spermatophyta</taxon>
        <taxon>Magnoliopsida</taxon>
        <taxon>eudicotyledons</taxon>
        <taxon>Gunneridae</taxon>
        <taxon>Pentapetalae</taxon>
        <taxon>asterids</taxon>
        <taxon>lamiids</taxon>
        <taxon>Solanales</taxon>
        <taxon>Solanaceae</taxon>
        <taxon>Solanoideae</taxon>
        <taxon>Hyoscyameae</taxon>
        <taxon>Anisodus</taxon>
    </lineage>
</organism>
<accession>A0A9Q1L812</accession>
<dbReference type="Proteomes" id="UP001152561">
    <property type="component" value="Unassembled WGS sequence"/>
</dbReference>
<keyword evidence="2" id="KW-1185">Reference proteome</keyword>
<gene>
    <name evidence="1" type="ORF">K7X08_036116</name>
</gene>
<reference evidence="2" key="1">
    <citation type="journal article" date="2023" name="Proc. Natl. Acad. Sci. U.S.A.">
        <title>Genomic and structural basis for evolution of tropane alkaloid biosynthesis.</title>
        <authorList>
            <person name="Wanga Y.-J."/>
            <person name="Taina T."/>
            <person name="Yua J.-Y."/>
            <person name="Lia J."/>
            <person name="Xua B."/>
            <person name="Chenc J."/>
            <person name="D'Auriad J.C."/>
            <person name="Huanga J.-P."/>
            <person name="Huanga S.-X."/>
        </authorList>
    </citation>
    <scope>NUCLEOTIDE SEQUENCE [LARGE SCALE GENOMIC DNA]</scope>
    <source>
        <strain evidence="2">cv. KIB-2019</strain>
    </source>
</reference>
<evidence type="ECO:0000313" key="1">
    <source>
        <dbReference type="EMBL" id="KAJ8529281.1"/>
    </source>
</evidence>
<sequence>MLDHKLSLASSGLDGEALNCNIVIETLEYMETPQVGSVKSVEVEELIQEPSSITEDQLFDELPHTVVRCDTHDLNAIVHEGGHSATIVVKMCDDSYCGNSTLQTKVPTVVLEDTNESNIEEAENSLDNVVWFGKSPQRDTSGFLVPFAGQQTIMSEANERNVPGFLLSKSREHAIEGKLRRVLGEIAESYSKQSPDIRVNKVVKLLFAMFGLVHKSRTTSPYIVFNPGPYLDWGAFPFDDVLNHLLVSLCVQTVQPRLPCPLPKPPFPALLLEFLAQVAQYVEISKELDFDGLVIIIEDDSNTNAHLVAAHFSIKLQPAEAFHCCHVTGVESIRSKRSEYKVMLQVVHPTGYTFYAVIEMVELAARHRLRHGLVARKRFGGERASKTIHQYFKVDNFSFDGSEHITGEGIDATEEWREKGINSDHISHIRELLLESLTNIPHVAASNASKLKIMIYESLSDTLEAKQE</sequence>
<name>A0A9Q1L812_9SOLA</name>
<dbReference type="AlphaFoldDB" id="A0A9Q1L812"/>
<dbReference type="OrthoDB" id="1328465at2759"/>